<keyword evidence="2" id="KW-0732">Signal</keyword>
<gene>
    <name evidence="3" type="ORF">PVAND_009367</name>
</gene>
<dbReference type="AlphaFoldDB" id="A0A9J6CD28"/>
<keyword evidence="1" id="KW-0812">Transmembrane</keyword>
<dbReference type="Proteomes" id="UP001107558">
    <property type="component" value="Chromosome 1"/>
</dbReference>
<keyword evidence="1" id="KW-1133">Transmembrane helix</keyword>
<feature type="chain" id="PRO_5039925587" evidence="2">
    <location>
        <begin position="21"/>
        <end position="125"/>
    </location>
</feature>
<keyword evidence="1" id="KW-0472">Membrane</keyword>
<sequence>MRKLILIAFLSVCLASFVQSGVIDDVLYGAIKKIVDVRYPQKTPDERECIAKYLRDDIYKDRSSSEQYQFNHSKLERDMEDYFGNTETKCEWIAFAKTPLGICIIIGIILMLISLICGLIKCCCC</sequence>
<keyword evidence="4" id="KW-1185">Reference proteome</keyword>
<evidence type="ECO:0000313" key="4">
    <source>
        <dbReference type="Proteomes" id="UP001107558"/>
    </source>
</evidence>
<proteinExistence type="predicted"/>
<evidence type="ECO:0000256" key="1">
    <source>
        <dbReference type="SAM" id="Phobius"/>
    </source>
</evidence>
<reference evidence="3" key="1">
    <citation type="submission" date="2021-03" db="EMBL/GenBank/DDBJ databases">
        <title>Chromosome level genome of the anhydrobiotic midge Polypedilum vanderplanki.</title>
        <authorList>
            <person name="Yoshida Y."/>
            <person name="Kikawada T."/>
            <person name="Gusev O."/>
        </authorList>
    </citation>
    <scope>NUCLEOTIDE SEQUENCE</scope>
    <source>
        <strain evidence="3">NIAS01</strain>
        <tissue evidence="3">Whole body or cell culture</tissue>
    </source>
</reference>
<organism evidence="3 4">
    <name type="scientific">Polypedilum vanderplanki</name>
    <name type="common">Sleeping chironomid midge</name>
    <dbReference type="NCBI Taxonomy" id="319348"/>
    <lineage>
        <taxon>Eukaryota</taxon>
        <taxon>Metazoa</taxon>
        <taxon>Ecdysozoa</taxon>
        <taxon>Arthropoda</taxon>
        <taxon>Hexapoda</taxon>
        <taxon>Insecta</taxon>
        <taxon>Pterygota</taxon>
        <taxon>Neoptera</taxon>
        <taxon>Endopterygota</taxon>
        <taxon>Diptera</taxon>
        <taxon>Nematocera</taxon>
        <taxon>Chironomoidea</taxon>
        <taxon>Chironomidae</taxon>
        <taxon>Chironominae</taxon>
        <taxon>Polypedilum</taxon>
        <taxon>Polypedilum</taxon>
    </lineage>
</organism>
<evidence type="ECO:0000313" key="3">
    <source>
        <dbReference type="EMBL" id="KAG5679829.1"/>
    </source>
</evidence>
<feature type="transmembrane region" description="Helical" evidence="1">
    <location>
        <begin position="99"/>
        <end position="120"/>
    </location>
</feature>
<accession>A0A9J6CD28</accession>
<dbReference type="EMBL" id="JADBJN010000001">
    <property type="protein sequence ID" value="KAG5679829.1"/>
    <property type="molecule type" value="Genomic_DNA"/>
</dbReference>
<comment type="caution">
    <text evidence="3">The sequence shown here is derived from an EMBL/GenBank/DDBJ whole genome shotgun (WGS) entry which is preliminary data.</text>
</comment>
<feature type="signal peptide" evidence="2">
    <location>
        <begin position="1"/>
        <end position="20"/>
    </location>
</feature>
<protein>
    <submittedName>
        <fullName evidence="3">Uncharacterized protein</fullName>
    </submittedName>
</protein>
<name>A0A9J6CD28_POLVA</name>
<evidence type="ECO:0000256" key="2">
    <source>
        <dbReference type="SAM" id="SignalP"/>
    </source>
</evidence>